<dbReference type="AlphaFoldDB" id="A4VEV9"/>
<feature type="domain" description="Response regulatory" evidence="5">
    <location>
        <begin position="639"/>
        <end position="767"/>
    </location>
</feature>
<dbReference type="EMBL" id="GG662720">
    <property type="protein sequence ID" value="EDK32072.2"/>
    <property type="molecule type" value="Genomic_DNA"/>
</dbReference>
<feature type="modified residue" description="4-aspartylphosphate" evidence="2">
    <location>
        <position position="696"/>
    </location>
</feature>
<dbReference type="Gene3D" id="1.10.287.130">
    <property type="match status" value="1"/>
</dbReference>
<dbReference type="InterPro" id="IPR050956">
    <property type="entry name" value="2C_system_His_kinase"/>
</dbReference>
<dbReference type="Gene3D" id="3.30.565.10">
    <property type="entry name" value="Histidine kinase-like ATPase, C-terminal domain"/>
    <property type="match status" value="1"/>
</dbReference>
<dbReference type="InterPro" id="IPR003661">
    <property type="entry name" value="HisK_dim/P_dom"/>
</dbReference>
<feature type="region of interest" description="Disordered" evidence="3">
    <location>
        <begin position="445"/>
        <end position="465"/>
    </location>
</feature>
<dbReference type="KEGG" id="tet:TTHERM_00040379"/>
<dbReference type="SMART" id="SM00387">
    <property type="entry name" value="HATPase_c"/>
    <property type="match status" value="1"/>
</dbReference>
<reference evidence="7" key="1">
    <citation type="journal article" date="2006" name="PLoS Biol.">
        <title>Macronuclear genome sequence of the ciliate Tetrahymena thermophila, a model eukaryote.</title>
        <authorList>
            <person name="Eisen J.A."/>
            <person name="Coyne R.S."/>
            <person name="Wu M."/>
            <person name="Wu D."/>
            <person name="Thiagarajan M."/>
            <person name="Wortman J.R."/>
            <person name="Badger J.H."/>
            <person name="Ren Q."/>
            <person name="Amedeo P."/>
            <person name="Jones K.M."/>
            <person name="Tallon L.J."/>
            <person name="Delcher A.L."/>
            <person name="Salzberg S.L."/>
            <person name="Silva J.C."/>
            <person name="Haas B.J."/>
            <person name="Majoros W.H."/>
            <person name="Farzad M."/>
            <person name="Carlton J.M."/>
            <person name="Smith R.K. Jr."/>
            <person name="Garg J."/>
            <person name="Pearlman R.E."/>
            <person name="Karrer K.M."/>
            <person name="Sun L."/>
            <person name="Manning G."/>
            <person name="Elde N.C."/>
            <person name="Turkewitz A.P."/>
            <person name="Asai D.J."/>
            <person name="Wilkes D.E."/>
            <person name="Wang Y."/>
            <person name="Cai H."/>
            <person name="Collins K."/>
            <person name="Stewart B.A."/>
            <person name="Lee S.R."/>
            <person name="Wilamowska K."/>
            <person name="Weinberg Z."/>
            <person name="Ruzzo W.L."/>
            <person name="Wloga D."/>
            <person name="Gaertig J."/>
            <person name="Frankel J."/>
            <person name="Tsao C.-C."/>
            <person name="Gorovsky M.A."/>
            <person name="Keeling P.J."/>
            <person name="Waller R.F."/>
            <person name="Patron N.J."/>
            <person name="Cherry J.M."/>
            <person name="Stover N.A."/>
            <person name="Krieger C.J."/>
            <person name="del Toro C."/>
            <person name="Ryder H.F."/>
            <person name="Williamson S.C."/>
            <person name="Barbeau R.A."/>
            <person name="Hamilton E.P."/>
            <person name="Orias E."/>
        </authorList>
    </citation>
    <scope>NUCLEOTIDE SEQUENCE [LARGE SCALE GENOMIC DNA]</scope>
    <source>
        <strain evidence="7">SB210</strain>
    </source>
</reference>
<feature type="domain" description="Histidine kinase" evidence="4">
    <location>
        <begin position="134"/>
        <end position="339"/>
    </location>
</feature>
<evidence type="ECO:0000256" key="3">
    <source>
        <dbReference type="SAM" id="MobiDB-lite"/>
    </source>
</evidence>
<dbReference type="eggNOG" id="KOG0519">
    <property type="taxonomic scope" value="Eukaryota"/>
</dbReference>
<name>A4VEV9_TETTS</name>
<dbReference type="InterPro" id="IPR036890">
    <property type="entry name" value="HATPase_C_sf"/>
</dbReference>
<dbReference type="STRING" id="312017.A4VEV9"/>
<dbReference type="PRINTS" id="PR00344">
    <property type="entry name" value="BCTRLSENSOR"/>
</dbReference>
<dbReference type="SUPFAM" id="SSF52172">
    <property type="entry name" value="CheY-like"/>
    <property type="match status" value="1"/>
</dbReference>
<keyword evidence="1 2" id="KW-0597">Phosphoprotein</keyword>
<dbReference type="InterPro" id="IPR004358">
    <property type="entry name" value="Sig_transdc_His_kin-like_C"/>
</dbReference>
<keyword evidence="6" id="KW-0808">Transferase</keyword>
<dbReference type="HOGENOM" id="CLU_268688_0_0_1"/>
<evidence type="ECO:0000256" key="2">
    <source>
        <dbReference type="PROSITE-ProRule" id="PRU00169"/>
    </source>
</evidence>
<dbReference type="InterPro" id="IPR001789">
    <property type="entry name" value="Sig_transdc_resp-reg_receiver"/>
</dbReference>
<dbReference type="GO" id="GO:0000155">
    <property type="term" value="F:phosphorelay sensor kinase activity"/>
    <property type="evidence" value="ECO:0007669"/>
    <property type="project" value="InterPro"/>
</dbReference>
<dbReference type="Pfam" id="PF00512">
    <property type="entry name" value="HisKA"/>
    <property type="match status" value="1"/>
</dbReference>
<evidence type="ECO:0000313" key="7">
    <source>
        <dbReference type="Proteomes" id="UP000009168"/>
    </source>
</evidence>
<dbReference type="CDD" id="cd17546">
    <property type="entry name" value="REC_hyHK_CKI1_RcsC-like"/>
    <property type="match status" value="1"/>
</dbReference>
<proteinExistence type="predicted"/>
<dbReference type="SMART" id="SM00448">
    <property type="entry name" value="REC"/>
    <property type="match status" value="1"/>
</dbReference>
<dbReference type="InParanoid" id="A4VEV9"/>
<dbReference type="Gene3D" id="3.40.50.2300">
    <property type="match status" value="1"/>
</dbReference>
<dbReference type="RefSeq" id="XP_001471091.2">
    <property type="nucleotide sequence ID" value="XM_001471041.2"/>
</dbReference>
<dbReference type="InterPro" id="IPR011006">
    <property type="entry name" value="CheY-like_superfamily"/>
</dbReference>
<dbReference type="PROSITE" id="PS50109">
    <property type="entry name" value="HIS_KIN"/>
    <property type="match status" value="1"/>
</dbReference>
<dbReference type="PROSITE" id="PS50110">
    <property type="entry name" value="RESPONSE_REGULATORY"/>
    <property type="match status" value="1"/>
</dbReference>
<dbReference type="GeneID" id="7841450"/>
<dbReference type="InterPro" id="IPR003594">
    <property type="entry name" value="HATPase_dom"/>
</dbReference>
<dbReference type="InterPro" id="IPR005467">
    <property type="entry name" value="His_kinase_dom"/>
</dbReference>
<dbReference type="PANTHER" id="PTHR43719">
    <property type="entry name" value="TWO-COMPONENT HISTIDINE KINASE"/>
    <property type="match status" value="1"/>
</dbReference>
<organism evidence="6 7">
    <name type="scientific">Tetrahymena thermophila (strain SB210)</name>
    <dbReference type="NCBI Taxonomy" id="312017"/>
    <lineage>
        <taxon>Eukaryota</taxon>
        <taxon>Sar</taxon>
        <taxon>Alveolata</taxon>
        <taxon>Ciliophora</taxon>
        <taxon>Intramacronucleata</taxon>
        <taxon>Oligohymenophorea</taxon>
        <taxon>Hymenostomatida</taxon>
        <taxon>Tetrahymenina</taxon>
        <taxon>Tetrahymenidae</taxon>
        <taxon>Tetrahymena</taxon>
    </lineage>
</organism>
<dbReference type="SUPFAM" id="SSF55874">
    <property type="entry name" value="ATPase domain of HSP90 chaperone/DNA topoisomerase II/histidine kinase"/>
    <property type="match status" value="1"/>
</dbReference>
<accession>A4VEV9</accession>
<sequence length="775" mass="90335">MTKTQIGKNNNPNLTLMKNLAHQNKKNEFQRFRTSSRIQEQQNAYYNNFQSYEEVNLQRNVFYFEDRNDLLILLQNKDDIENRIQWLKIGLYQGKKMNSKSDYYILIEYWDNTTLLKNISQNEIFEYKNRMLASISHELRTPLNCSIQMLNLLIKNFEEEKFDTQEIIEMLIKPALNSNYILLNIINDILDYAQINTGDFQLTFTRLSLFELVTECIEMVCYQAALKGIQIECSFDTNLPEYIHSDYNRIRIFFTLESPKLIRVDVSDTGCGIPEANIKEIFEAFGNKLNSKYLNTKGAGFGLSITNNLAMGLGGNRKMIVKSKINEGSTFSFYIIDRDFDKSGCKYKLKDVFNQQIIKWETCTKIESKSNFVNTGSRQNILNIMKSYHISSDYSKQVPEFNQSNSFIFDNSQFDPLENQTYKQYGKQSTITLSLMPKKVQTNSKSSHMQMSSSFNNNTNNQSQTEGSFYKQKYKNNQQETCNYSNQKLQEQNAEQSFLIYSKEDKNSLAIQQSFLVMENQLDKKIESSQIIEENSCLNFNTNSTNNLQLRKPYFQECDPTSPILYPLQNQILYEQSGNGSIFSQIKGKKHNQIQKTIMLQEMKAYNLSKNKQENEQSLSTISEKLNKQNAEKICECNQILIVDDNDFNLYSLQLILKTYGFVVDKSNSGMDAISKVKLKYSNQSCCQYYKVIFMDIDMPIMDGHQTTTEIIKFYLDQKSSFKPVISACSAYVQDSEKQKAFQKGMKYYITKPINIKQLEQILAKEFLNENRYIK</sequence>
<protein>
    <submittedName>
        <fullName evidence="6">Two-component sensor protein histidine kinase (Dhkk, dhkj)</fullName>
    </submittedName>
</protein>
<gene>
    <name evidence="6" type="ORF">TTHERM_00040379</name>
</gene>
<dbReference type="Pfam" id="PF00072">
    <property type="entry name" value="Response_reg"/>
    <property type="match status" value="1"/>
</dbReference>
<dbReference type="Pfam" id="PF02518">
    <property type="entry name" value="HATPase_c"/>
    <property type="match status" value="1"/>
</dbReference>
<dbReference type="SMART" id="SM00388">
    <property type="entry name" value="HisKA"/>
    <property type="match status" value="1"/>
</dbReference>
<dbReference type="InterPro" id="IPR036097">
    <property type="entry name" value="HisK_dim/P_sf"/>
</dbReference>
<keyword evidence="7" id="KW-1185">Reference proteome</keyword>
<evidence type="ECO:0000259" key="5">
    <source>
        <dbReference type="PROSITE" id="PS50110"/>
    </source>
</evidence>
<dbReference type="Proteomes" id="UP000009168">
    <property type="component" value="Unassembled WGS sequence"/>
</dbReference>
<dbReference type="PANTHER" id="PTHR43719:SF28">
    <property type="entry name" value="PEROXIDE STRESS-ACTIVATED HISTIDINE KINASE MAK1-RELATED"/>
    <property type="match status" value="1"/>
</dbReference>
<dbReference type="SUPFAM" id="SSF47384">
    <property type="entry name" value="Homodimeric domain of signal transducing histidine kinase"/>
    <property type="match status" value="1"/>
</dbReference>
<evidence type="ECO:0000259" key="4">
    <source>
        <dbReference type="PROSITE" id="PS50109"/>
    </source>
</evidence>
<evidence type="ECO:0000313" key="6">
    <source>
        <dbReference type="EMBL" id="EDK32072.2"/>
    </source>
</evidence>
<dbReference type="OrthoDB" id="101467at2759"/>
<keyword evidence="6" id="KW-0418">Kinase</keyword>
<evidence type="ECO:0000256" key="1">
    <source>
        <dbReference type="ARBA" id="ARBA00022553"/>
    </source>
</evidence>
<dbReference type="CDD" id="cd00082">
    <property type="entry name" value="HisKA"/>
    <property type="match status" value="1"/>
</dbReference>